<evidence type="ECO:0000313" key="3">
    <source>
        <dbReference type="Proteomes" id="UP001415857"/>
    </source>
</evidence>
<dbReference type="Proteomes" id="UP001415857">
    <property type="component" value="Unassembled WGS sequence"/>
</dbReference>
<proteinExistence type="predicted"/>
<keyword evidence="3" id="KW-1185">Reference proteome</keyword>
<dbReference type="PANTHER" id="PTHR46033:SF8">
    <property type="entry name" value="PROTEIN MAINTENANCE OF MERISTEMS-LIKE"/>
    <property type="match status" value="1"/>
</dbReference>
<dbReference type="EMBL" id="JBBPBK010000003">
    <property type="protein sequence ID" value="KAK9289288.1"/>
    <property type="molecule type" value="Genomic_DNA"/>
</dbReference>
<dbReference type="Pfam" id="PF10536">
    <property type="entry name" value="PMD"/>
    <property type="match status" value="1"/>
</dbReference>
<comment type="caution">
    <text evidence="2">The sequence shown here is derived from an EMBL/GenBank/DDBJ whole genome shotgun (WGS) entry which is preliminary data.</text>
</comment>
<name>A0AAP0S4U7_LIQFO</name>
<dbReference type="InterPro" id="IPR019557">
    <property type="entry name" value="AminoTfrase-like_pln_mobile"/>
</dbReference>
<dbReference type="GO" id="GO:0010073">
    <property type="term" value="P:meristem maintenance"/>
    <property type="evidence" value="ECO:0007669"/>
    <property type="project" value="InterPro"/>
</dbReference>
<gene>
    <name evidence="2" type="ORF">L1049_017764</name>
</gene>
<organism evidence="2 3">
    <name type="scientific">Liquidambar formosana</name>
    <name type="common">Formosan gum</name>
    <dbReference type="NCBI Taxonomy" id="63359"/>
    <lineage>
        <taxon>Eukaryota</taxon>
        <taxon>Viridiplantae</taxon>
        <taxon>Streptophyta</taxon>
        <taxon>Embryophyta</taxon>
        <taxon>Tracheophyta</taxon>
        <taxon>Spermatophyta</taxon>
        <taxon>Magnoliopsida</taxon>
        <taxon>eudicotyledons</taxon>
        <taxon>Gunneridae</taxon>
        <taxon>Pentapetalae</taxon>
        <taxon>Saxifragales</taxon>
        <taxon>Altingiaceae</taxon>
        <taxon>Liquidambar</taxon>
    </lineage>
</organism>
<dbReference type="InterPro" id="IPR044824">
    <property type="entry name" value="MAIN-like"/>
</dbReference>
<dbReference type="PANTHER" id="PTHR46033">
    <property type="entry name" value="PROTEIN MAIN-LIKE 2"/>
    <property type="match status" value="1"/>
</dbReference>
<reference evidence="2 3" key="1">
    <citation type="journal article" date="2024" name="Plant J.">
        <title>Genome sequences and population genomics reveal climatic adaptation and genomic divergence between two closely related sweetgum species.</title>
        <authorList>
            <person name="Xu W.Q."/>
            <person name="Ren C.Q."/>
            <person name="Zhang X.Y."/>
            <person name="Comes H.P."/>
            <person name="Liu X.H."/>
            <person name="Li Y.G."/>
            <person name="Kettle C.J."/>
            <person name="Jalonen R."/>
            <person name="Gaisberger H."/>
            <person name="Ma Y.Z."/>
            <person name="Qiu Y.X."/>
        </authorList>
    </citation>
    <scope>NUCLEOTIDE SEQUENCE [LARGE SCALE GENOMIC DNA]</scope>
    <source>
        <strain evidence="2">Hangzhou</strain>
    </source>
</reference>
<dbReference type="AlphaFoldDB" id="A0AAP0S4U7"/>
<accession>A0AAP0S4U7</accession>
<feature type="domain" description="Aminotransferase-like plant mobile" evidence="1">
    <location>
        <begin position="7"/>
        <end position="179"/>
    </location>
</feature>
<evidence type="ECO:0000259" key="1">
    <source>
        <dbReference type="Pfam" id="PF10536"/>
    </source>
</evidence>
<protein>
    <recommendedName>
        <fullName evidence="1">Aminotransferase-like plant mobile domain-containing protein</fullName>
    </recommendedName>
</protein>
<sequence length="214" mass="24167">METIDTHFHLPVGEMTVTLQDVALLLGLHIDGEPFTGDTAYDWYAECERLLGLRPDAKTITGFSLRLRWLSQHFSKFPQQVGKHTREYHSRAYILYLFGAILFTDSSGDTVLLMFLPLLDNLELVHLYSWGSATLAWLHRSLCRASRRGATQLDGNLLLLRLWAWERLHIGLPQIHSVRAPQMHAPEVGKGVSDMVEEVAKGMVPQVQPAGELP</sequence>
<evidence type="ECO:0000313" key="2">
    <source>
        <dbReference type="EMBL" id="KAK9289288.1"/>
    </source>
</evidence>